<dbReference type="PANTHER" id="PTHR36474:SF1">
    <property type="entry name" value="PROTEIN LIAT1"/>
    <property type="match status" value="1"/>
</dbReference>
<evidence type="ECO:0000256" key="1">
    <source>
        <dbReference type="SAM" id="MobiDB-lite"/>
    </source>
</evidence>
<dbReference type="PANTHER" id="PTHR36474">
    <property type="entry name" value="PROTEIN LIAT1"/>
    <property type="match status" value="1"/>
</dbReference>
<feature type="non-terminal residue" evidence="2">
    <location>
        <position position="1"/>
    </location>
</feature>
<feature type="region of interest" description="Disordered" evidence="1">
    <location>
        <begin position="1"/>
        <end position="101"/>
    </location>
</feature>
<feature type="compositionally biased region" description="Polar residues" evidence="1">
    <location>
        <begin position="64"/>
        <end position="87"/>
    </location>
</feature>
<feature type="non-terminal residue" evidence="2">
    <location>
        <position position="187"/>
    </location>
</feature>
<organism evidence="2 3">
    <name type="scientific">Polypterus senegalus</name>
    <name type="common">Senegal bichir</name>
    <dbReference type="NCBI Taxonomy" id="55291"/>
    <lineage>
        <taxon>Eukaryota</taxon>
        <taxon>Metazoa</taxon>
        <taxon>Chordata</taxon>
        <taxon>Craniata</taxon>
        <taxon>Vertebrata</taxon>
        <taxon>Euteleostomi</taxon>
        <taxon>Actinopterygii</taxon>
        <taxon>Polypteriformes</taxon>
        <taxon>Polypteridae</taxon>
        <taxon>Polypterus</taxon>
    </lineage>
</organism>
<sequence>MEGSLLTGVLSTDQKKKKSMIKKMSKVKEEKKQKKRGHSSTPSSSDDPDKAMGRNVKFSHSHIMPSTKSLSGKLSKIKNQGRASTETYVHRKSSGPQMERPVDEVVLTDQMKESLRWEGALEDPIAERERIEHYKMNRRKRYLEAQKHLCGDLNTQNAKSILGKGNPYVISSSRYTVLSQQEQPPTS</sequence>
<name>A0ABS2Z1C8_POLSE</name>
<accession>A0ABS2Z1C8</accession>
<evidence type="ECO:0000313" key="3">
    <source>
        <dbReference type="Proteomes" id="UP001166052"/>
    </source>
</evidence>
<gene>
    <name evidence="2" type="primary">Liat1</name>
    <name evidence="2" type="ORF">GTO92_0012344</name>
</gene>
<dbReference type="InterPro" id="IPR038794">
    <property type="entry name" value="LIAT1"/>
</dbReference>
<protein>
    <submittedName>
        <fullName evidence="2">LIAT1 protein</fullName>
    </submittedName>
</protein>
<evidence type="ECO:0000313" key="2">
    <source>
        <dbReference type="EMBL" id="MBN3292827.1"/>
    </source>
</evidence>
<keyword evidence="3" id="KW-1185">Reference proteome</keyword>
<reference evidence="2" key="1">
    <citation type="journal article" date="2021" name="Cell">
        <title>Tracing the genetic footprints of vertebrate landing in non-teleost ray-finned fishes.</title>
        <authorList>
            <person name="Bi X."/>
            <person name="Wang K."/>
            <person name="Yang L."/>
            <person name="Pan H."/>
            <person name="Jiang H."/>
            <person name="Wei Q."/>
            <person name="Fang M."/>
            <person name="Yu H."/>
            <person name="Zhu C."/>
            <person name="Cai Y."/>
            <person name="He Y."/>
            <person name="Gan X."/>
            <person name="Zeng H."/>
            <person name="Yu D."/>
            <person name="Zhu Y."/>
            <person name="Jiang H."/>
            <person name="Qiu Q."/>
            <person name="Yang H."/>
            <person name="Zhang Y.E."/>
            <person name="Wang W."/>
            <person name="Zhu M."/>
            <person name="He S."/>
            <person name="Zhang G."/>
        </authorList>
    </citation>
    <scope>NUCLEOTIDE SEQUENCE</scope>
    <source>
        <strain evidence="2">Bchr_001</strain>
    </source>
</reference>
<comment type="caution">
    <text evidence="2">The sequence shown here is derived from an EMBL/GenBank/DDBJ whole genome shotgun (WGS) entry which is preliminary data.</text>
</comment>
<dbReference type="Proteomes" id="UP001166052">
    <property type="component" value="Unassembled WGS sequence"/>
</dbReference>
<proteinExistence type="predicted"/>
<feature type="compositionally biased region" description="Basic residues" evidence="1">
    <location>
        <begin position="15"/>
        <end position="25"/>
    </location>
</feature>
<dbReference type="EMBL" id="JAAWVN010018360">
    <property type="protein sequence ID" value="MBN3292827.1"/>
    <property type="molecule type" value="Genomic_DNA"/>
</dbReference>